<dbReference type="InterPro" id="IPR000073">
    <property type="entry name" value="AB_hydrolase_1"/>
</dbReference>
<reference evidence="2 3" key="1">
    <citation type="submission" date="2018-09" db="EMBL/GenBank/DDBJ databases">
        <title>Zymobacter palmae IAM14233 (=T109) whole genome analysis.</title>
        <authorList>
            <person name="Yanase H."/>
        </authorList>
    </citation>
    <scope>NUCLEOTIDE SEQUENCE [LARGE SCALE GENOMIC DNA]</scope>
    <source>
        <strain evidence="2 3">IAM14233</strain>
    </source>
</reference>
<dbReference type="GO" id="GO:0016787">
    <property type="term" value="F:hydrolase activity"/>
    <property type="evidence" value="ECO:0007669"/>
    <property type="project" value="UniProtKB-KW"/>
</dbReference>
<dbReference type="Pfam" id="PF12697">
    <property type="entry name" value="Abhydrolase_6"/>
    <property type="match status" value="1"/>
</dbReference>
<feature type="domain" description="AB hydrolase-1" evidence="1">
    <location>
        <begin position="9"/>
        <end position="233"/>
    </location>
</feature>
<evidence type="ECO:0000313" key="3">
    <source>
        <dbReference type="Proteomes" id="UP000267342"/>
    </source>
</evidence>
<evidence type="ECO:0000259" key="1">
    <source>
        <dbReference type="Pfam" id="PF12697"/>
    </source>
</evidence>
<dbReference type="SUPFAM" id="SSF53474">
    <property type="entry name" value="alpha/beta-Hydrolases"/>
    <property type="match status" value="1"/>
</dbReference>
<accession>A0A348HET9</accession>
<dbReference type="Gene3D" id="3.40.50.1820">
    <property type="entry name" value="alpha/beta hydrolase"/>
    <property type="match status" value="1"/>
</dbReference>
<sequence length="249" mass="28023">MLTFVLLKGWGFTAEVMMPLRDALQKHFPDARYATPTQHCSSIQHNNDLQKWRDQWLPCEALSSPDARICYLGWSLGGLLASRLAALPDARTAALITLGTNLRFVADDHWPCAMPPHDFRGFAQAWQRRPQDTLHHFARMALQGCSNPRALRTMMGDWLDLTLSVDEGQRQLEWLQSTDLSTYWVNKQYLCRHVFAAHDALVPCTAAAELMARGMQSDVLNDAGHLLPLTHAEHIARQIADLLKDGADA</sequence>
<dbReference type="KEGG" id="zpl:ZBT109_1381"/>
<name>A0A348HET9_9GAMM</name>
<keyword evidence="2" id="KW-0808">Transferase</keyword>
<gene>
    <name evidence="2" type="ORF">ZBT109_1381</name>
</gene>
<proteinExistence type="predicted"/>
<organism evidence="2 3">
    <name type="scientific">Zymobacter palmae</name>
    <dbReference type="NCBI Taxonomy" id="33074"/>
    <lineage>
        <taxon>Bacteria</taxon>
        <taxon>Pseudomonadati</taxon>
        <taxon>Pseudomonadota</taxon>
        <taxon>Gammaproteobacteria</taxon>
        <taxon>Oceanospirillales</taxon>
        <taxon>Halomonadaceae</taxon>
        <taxon>Zymobacter group</taxon>
        <taxon>Zymobacter</taxon>
    </lineage>
</organism>
<dbReference type="Proteomes" id="UP000267342">
    <property type="component" value="Chromosome"/>
</dbReference>
<keyword evidence="2" id="KW-0012">Acyltransferase</keyword>
<dbReference type="RefSeq" id="WP_027705731.1">
    <property type="nucleotide sequence ID" value="NZ_AP018933.1"/>
</dbReference>
<dbReference type="GO" id="GO:0016746">
    <property type="term" value="F:acyltransferase activity"/>
    <property type="evidence" value="ECO:0007669"/>
    <property type="project" value="UniProtKB-KW"/>
</dbReference>
<dbReference type="EMBL" id="AP018933">
    <property type="protein sequence ID" value="BBG30141.1"/>
    <property type="molecule type" value="Genomic_DNA"/>
</dbReference>
<dbReference type="STRING" id="1123510.GCA_000620025_00373"/>
<dbReference type="AlphaFoldDB" id="A0A348HET9"/>
<dbReference type="InterPro" id="IPR029058">
    <property type="entry name" value="AB_hydrolase_fold"/>
</dbReference>
<dbReference type="OrthoDB" id="9780744at2"/>
<keyword evidence="2" id="KW-0378">Hydrolase</keyword>
<protein>
    <submittedName>
        <fullName evidence="2">Predicted hydrolases or acyltransferases</fullName>
    </submittedName>
</protein>
<evidence type="ECO:0000313" key="2">
    <source>
        <dbReference type="EMBL" id="BBG30141.1"/>
    </source>
</evidence>
<keyword evidence="3" id="KW-1185">Reference proteome</keyword>